<reference evidence="1 2" key="1">
    <citation type="journal article" date="2003" name="Nature">
        <title>The genome sequence of the filamentous fungus Neurospora crassa.</title>
        <authorList>
            <person name="Galagan J.E."/>
            <person name="Calvo S.E."/>
            <person name="Borkovich K.A."/>
            <person name="Selker E.U."/>
            <person name="Read N.D."/>
            <person name="Jaffe D."/>
            <person name="FitzHugh W."/>
            <person name="Ma L.J."/>
            <person name="Smirnov S."/>
            <person name="Purcell S."/>
            <person name="Rehman B."/>
            <person name="Elkins T."/>
            <person name="Engels R."/>
            <person name="Wang S."/>
            <person name="Nielsen C.B."/>
            <person name="Butler J."/>
            <person name="Endrizzi M."/>
            <person name="Qui D."/>
            <person name="Ianakiev P."/>
            <person name="Bell-Pedersen D."/>
            <person name="Nelson M.A."/>
            <person name="Werner-Washburne M."/>
            <person name="Selitrennikoff C.P."/>
            <person name="Kinsey J.A."/>
            <person name="Braun E.L."/>
            <person name="Zelter A."/>
            <person name="Schulte U."/>
            <person name="Kothe G.O."/>
            <person name="Jedd G."/>
            <person name="Mewes W."/>
            <person name="Staben C."/>
            <person name="Marcotte E."/>
            <person name="Greenberg D."/>
            <person name="Roy A."/>
            <person name="Foley K."/>
            <person name="Naylor J."/>
            <person name="Stange-Thomann N."/>
            <person name="Barrett R."/>
            <person name="Gnerre S."/>
            <person name="Kamal M."/>
            <person name="Kamvysselis M."/>
            <person name="Mauceli E."/>
            <person name="Bielke C."/>
            <person name="Rudd S."/>
            <person name="Frishman D."/>
            <person name="Krystofova S."/>
            <person name="Rasmussen C."/>
            <person name="Metzenberg R.L."/>
            <person name="Perkins D.D."/>
            <person name="Kroken S."/>
            <person name="Cogoni C."/>
            <person name="Macino G."/>
            <person name="Catcheside D."/>
            <person name="Li W."/>
            <person name="Pratt R.J."/>
            <person name="Osmani S.A."/>
            <person name="DeSouza C.P."/>
            <person name="Glass L."/>
            <person name="Orbach M.J."/>
            <person name="Berglund J.A."/>
            <person name="Voelker R."/>
            <person name="Yarden O."/>
            <person name="Plamann M."/>
            <person name="Seiler S."/>
            <person name="Dunlap J."/>
            <person name="Radford A."/>
            <person name="Aramayo R."/>
            <person name="Natvig D.O."/>
            <person name="Alex L.A."/>
            <person name="Mannhaupt G."/>
            <person name="Ebbole D.J."/>
            <person name="Freitag M."/>
            <person name="Paulsen I."/>
            <person name="Sachs M.S."/>
            <person name="Lander E.S."/>
            <person name="Nusbaum C."/>
            <person name="Birren B."/>
        </authorList>
    </citation>
    <scope>NUCLEOTIDE SEQUENCE [LARGE SCALE GENOMIC DNA]</scope>
    <source>
        <strain evidence="2">ATCC 24698 / 74-OR23-1A / CBS 708.71 / DSM 1257 / FGSC 987</strain>
    </source>
</reference>
<evidence type="ECO:0000313" key="1">
    <source>
        <dbReference type="EMBL" id="ESA42204.1"/>
    </source>
</evidence>
<dbReference type="RefSeq" id="XP_011395049.1">
    <property type="nucleotide sequence ID" value="XM_011396747.1"/>
</dbReference>
<dbReference type="KEGG" id="ncr:NCU12104"/>
<proteinExistence type="predicted"/>
<dbReference type="Proteomes" id="UP000001805">
    <property type="component" value="Chromosome 5, Linkage Group VI"/>
</dbReference>
<name>V5IM23_NEUCR</name>
<organism evidence="1 2">
    <name type="scientific">Neurospora crassa (strain ATCC 24698 / 74-OR23-1A / CBS 708.71 / DSM 1257 / FGSC 987)</name>
    <dbReference type="NCBI Taxonomy" id="367110"/>
    <lineage>
        <taxon>Eukaryota</taxon>
        <taxon>Fungi</taxon>
        <taxon>Dikarya</taxon>
        <taxon>Ascomycota</taxon>
        <taxon>Pezizomycotina</taxon>
        <taxon>Sordariomycetes</taxon>
        <taxon>Sordariomycetidae</taxon>
        <taxon>Sordariales</taxon>
        <taxon>Sordariaceae</taxon>
        <taxon>Neurospora</taxon>
    </lineage>
</organism>
<dbReference type="AlphaFoldDB" id="V5IM23"/>
<keyword evidence="2" id="KW-1185">Reference proteome</keyword>
<protein>
    <submittedName>
        <fullName evidence="1">Uncharacterized protein</fullName>
    </submittedName>
</protein>
<evidence type="ECO:0000313" key="2">
    <source>
        <dbReference type="Proteomes" id="UP000001805"/>
    </source>
</evidence>
<dbReference type="GeneID" id="23568588"/>
<gene>
    <name evidence="1" type="ORF">NCU12104</name>
</gene>
<dbReference type="EMBL" id="CM002241">
    <property type="protein sequence ID" value="ESA42204.1"/>
    <property type="molecule type" value="Genomic_DNA"/>
</dbReference>
<dbReference type="InParanoid" id="V5IM23"/>
<accession>V5IM23</accession>
<dbReference type="VEuPathDB" id="FungiDB:NCU12104"/>
<sequence>MPMLSRSSLLANHPPHLSISPCSPKFPATTSSAGFSARSSSSPLPHLHITFMFSSSAIDTTSTSFNRAHLALTWQSLWVMKRVKDDYADKQHGVHELVQRFQARNHVDGFDEFFVFSRGLD</sequence>